<keyword evidence="1" id="KW-1133">Transmembrane helix</keyword>
<feature type="transmembrane region" description="Helical" evidence="1">
    <location>
        <begin position="133"/>
        <end position="152"/>
    </location>
</feature>
<dbReference type="RefSeq" id="WP_131017357.1">
    <property type="nucleotide sequence ID" value="NZ_SIRE01000027.1"/>
</dbReference>
<keyword evidence="1" id="KW-0812">Transmembrane</keyword>
<feature type="transmembrane region" description="Helical" evidence="1">
    <location>
        <begin position="21"/>
        <end position="45"/>
    </location>
</feature>
<keyword evidence="1" id="KW-0472">Membrane</keyword>
<evidence type="ECO:0000256" key="1">
    <source>
        <dbReference type="SAM" id="Phobius"/>
    </source>
</evidence>
<gene>
    <name evidence="2" type="ORF">EYB31_30835</name>
</gene>
<accession>A0A4Q9DHZ6</accession>
<organism evidence="2 3">
    <name type="scientific">Paenibacillus thalictri</name>
    <dbReference type="NCBI Taxonomy" id="2527873"/>
    <lineage>
        <taxon>Bacteria</taxon>
        <taxon>Bacillati</taxon>
        <taxon>Bacillota</taxon>
        <taxon>Bacilli</taxon>
        <taxon>Bacillales</taxon>
        <taxon>Paenibacillaceae</taxon>
        <taxon>Paenibacillus</taxon>
    </lineage>
</organism>
<dbReference type="EMBL" id="SIRE01000027">
    <property type="protein sequence ID" value="TBL71178.1"/>
    <property type="molecule type" value="Genomic_DNA"/>
</dbReference>
<feature type="transmembrane region" description="Helical" evidence="1">
    <location>
        <begin position="158"/>
        <end position="176"/>
    </location>
</feature>
<feature type="transmembrane region" description="Helical" evidence="1">
    <location>
        <begin position="51"/>
        <end position="70"/>
    </location>
</feature>
<reference evidence="2 3" key="1">
    <citation type="submission" date="2019-02" db="EMBL/GenBank/DDBJ databases">
        <title>Paenibacillus sp. nov., isolated from surface-sterilized tissue of Thalictrum simplex L.</title>
        <authorList>
            <person name="Tuo L."/>
        </authorList>
    </citation>
    <scope>NUCLEOTIDE SEQUENCE [LARGE SCALE GENOMIC DNA]</scope>
    <source>
        <strain evidence="2 3">N2SHLJ1</strain>
    </source>
</reference>
<dbReference type="Proteomes" id="UP000293142">
    <property type="component" value="Unassembled WGS sequence"/>
</dbReference>
<sequence>MNEPSGSAAERFAVYRKTARPYAPLLTIWGLEWIASAALSFLGQWRDMETYHMYTLAAAAILTLIAAVWSKRSLLRRANAGSLLLPALCVLMAVGALFVLDYVQAIDPFFVPLLHAFALAVGYTFVSIYLGRPLLYLGLWLFALDVVVALHYLGYTLLILSGFGGLSLLVFAWLIGEWNRKRRRKPDKRNKSRKTRPLVVELE</sequence>
<keyword evidence="3" id="KW-1185">Reference proteome</keyword>
<comment type="caution">
    <text evidence="2">The sequence shown here is derived from an EMBL/GenBank/DDBJ whole genome shotgun (WGS) entry which is preliminary data.</text>
</comment>
<evidence type="ECO:0000313" key="2">
    <source>
        <dbReference type="EMBL" id="TBL71178.1"/>
    </source>
</evidence>
<feature type="transmembrane region" description="Helical" evidence="1">
    <location>
        <begin position="109"/>
        <end position="126"/>
    </location>
</feature>
<dbReference type="OrthoDB" id="2603868at2"/>
<evidence type="ECO:0000313" key="3">
    <source>
        <dbReference type="Proteomes" id="UP000293142"/>
    </source>
</evidence>
<name>A0A4Q9DHZ6_9BACL</name>
<dbReference type="AlphaFoldDB" id="A0A4Q9DHZ6"/>
<protein>
    <submittedName>
        <fullName evidence="2">Uncharacterized protein</fullName>
    </submittedName>
</protein>
<proteinExistence type="predicted"/>
<feature type="transmembrane region" description="Helical" evidence="1">
    <location>
        <begin position="82"/>
        <end position="103"/>
    </location>
</feature>